<protein>
    <submittedName>
        <fullName evidence="2">Uncharacterized protein</fullName>
    </submittedName>
</protein>
<keyword evidence="1" id="KW-0812">Transmembrane</keyword>
<accession>W1YMJ7</accession>
<keyword evidence="1" id="KW-1133">Transmembrane helix</keyword>
<name>W1YMJ7_9ZZZZ</name>
<comment type="caution">
    <text evidence="2">The sequence shown here is derived from an EMBL/GenBank/DDBJ whole genome shotgun (WGS) entry which is preliminary data.</text>
</comment>
<feature type="non-terminal residue" evidence="2">
    <location>
        <position position="39"/>
    </location>
</feature>
<gene>
    <name evidence="2" type="ORF">Q604_UNBC02205G0001</name>
</gene>
<feature type="transmembrane region" description="Helical" evidence="1">
    <location>
        <begin position="6"/>
        <end position="29"/>
    </location>
</feature>
<dbReference type="EMBL" id="AZMM01002205">
    <property type="protein sequence ID" value="ETJ43773.1"/>
    <property type="molecule type" value="Genomic_DNA"/>
</dbReference>
<evidence type="ECO:0000256" key="1">
    <source>
        <dbReference type="SAM" id="Phobius"/>
    </source>
</evidence>
<reference evidence="2" key="1">
    <citation type="submission" date="2013-12" db="EMBL/GenBank/DDBJ databases">
        <title>A Varibaculum cambriense genome reconstructed from a premature infant gut community with otherwise low bacterial novelty that shifts toward anaerobic metabolism during the third week of life.</title>
        <authorList>
            <person name="Brown C.T."/>
            <person name="Sharon I."/>
            <person name="Thomas B.C."/>
            <person name="Castelle C.J."/>
            <person name="Morowitz M.J."/>
            <person name="Banfield J.F."/>
        </authorList>
    </citation>
    <scope>NUCLEOTIDE SEQUENCE</scope>
</reference>
<sequence>MWFYNILSVVIAIIVAIAALYLLFRLFVLKQGNEKVVQM</sequence>
<proteinExistence type="predicted"/>
<evidence type="ECO:0000313" key="2">
    <source>
        <dbReference type="EMBL" id="ETJ43773.1"/>
    </source>
</evidence>
<keyword evidence="1" id="KW-0472">Membrane</keyword>
<dbReference type="AlphaFoldDB" id="W1YMJ7"/>
<organism evidence="2">
    <name type="scientific">human gut metagenome</name>
    <dbReference type="NCBI Taxonomy" id="408170"/>
    <lineage>
        <taxon>unclassified sequences</taxon>
        <taxon>metagenomes</taxon>
        <taxon>organismal metagenomes</taxon>
    </lineage>
</organism>